<dbReference type="AlphaFoldDB" id="A0A2S8JEG1"/>
<feature type="transmembrane region" description="Helical" evidence="6">
    <location>
        <begin position="88"/>
        <end position="109"/>
    </location>
</feature>
<evidence type="ECO:0000259" key="7">
    <source>
        <dbReference type="PROSITE" id="PS50850"/>
    </source>
</evidence>
<accession>A0A2S8JEG1</accession>
<feature type="transmembrane region" description="Helical" evidence="6">
    <location>
        <begin position="233"/>
        <end position="255"/>
    </location>
</feature>
<feature type="transmembrane region" description="Helical" evidence="6">
    <location>
        <begin position="275"/>
        <end position="301"/>
    </location>
</feature>
<feature type="transmembrane region" description="Helical" evidence="6">
    <location>
        <begin position="349"/>
        <end position="367"/>
    </location>
</feature>
<feature type="transmembrane region" description="Helical" evidence="6">
    <location>
        <begin position="144"/>
        <end position="165"/>
    </location>
</feature>
<feature type="transmembrane region" description="Helical" evidence="6">
    <location>
        <begin position="414"/>
        <end position="435"/>
    </location>
</feature>
<dbReference type="RefSeq" id="WP_105413821.1">
    <property type="nucleotide sequence ID" value="NZ_PUIO01000007.1"/>
</dbReference>
<dbReference type="GO" id="GO:0005886">
    <property type="term" value="C:plasma membrane"/>
    <property type="evidence" value="ECO:0007669"/>
    <property type="project" value="UniProtKB-SubCell"/>
</dbReference>
<evidence type="ECO:0000256" key="4">
    <source>
        <dbReference type="ARBA" id="ARBA00022989"/>
    </source>
</evidence>
<gene>
    <name evidence="8" type="ORF">C5613_07700</name>
</gene>
<dbReference type="GO" id="GO:0022857">
    <property type="term" value="F:transmembrane transporter activity"/>
    <property type="evidence" value="ECO:0007669"/>
    <property type="project" value="InterPro"/>
</dbReference>
<evidence type="ECO:0000256" key="5">
    <source>
        <dbReference type="ARBA" id="ARBA00023136"/>
    </source>
</evidence>
<dbReference type="Pfam" id="PF07690">
    <property type="entry name" value="MFS_1"/>
    <property type="match status" value="1"/>
</dbReference>
<evidence type="ECO:0000256" key="1">
    <source>
        <dbReference type="ARBA" id="ARBA00004651"/>
    </source>
</evidence>
<dbReference type="Proteomes" id="UP000239290">
    <property type="component" value="Unassembled WGS sequence"/>
</dbReference>
<feature type="transmembrane region" description="Helical" evidence="6">
    <location>
        <begin position="121"/>
        <end position="137"/>
    </location>
</feature>
<keyword evidence="5 6" id="KW-0472">Membrane</keyword>
<evidence type="ECO:0000313" key="8">
    <source>
        <dbReference type="EMBL" id="PQP25448.1"/>
    </source>
</evidence>
<evidence type="ECO:0000313" key="9">
    <source>
        <dbReference type="Proteomes" id="UP000239290"/>
    </source>
</evidence>
<organism evidence="8 9">
    <name type="scientific">Rhodococcus opacus</name>
    <name type="common">Nocardia opaca</name>
    <dbReference type="NCBI Taxonomy" id="37919"/>
    <lineage>
        <taxon>Bacteria</taxon>
        <taxon>Bacillati</taxon>
        <taxon>Actinomycetota</taxon>
        <taxon>Actinomycetes</taxon>
        <taxon>Mycobacteriales</taxon>
        <taxon>Nocardiaceae</taxon>
        <taxon>Rhodococcus</taxon>
    </lineage>
</organism>
<keyword evidence="2" id="KW-0813">Transport</keyword>
<comment type="caution">
    <text evidence="8">The sequence shown here is derived from an EMBL/GenBank/DDBJ whole genome shotgun (WGS) entry which is preliminary data.</text>
</comment>
<feature type="transmembrane region" description="Helical" evidence="6">
    <location>
        <begin position="21"/>
        <end position="45"/>
    </location>
</feature>
<evidence type="ECO:0000256" key="3">
    <source>
        <dbReference type="ARBA" id="ARBA00022692"/>
    </source>
</evidence>
<feature type="domain" description="Major facilitator superfamily (MFS) profile" evidence="7">
    <location>
        <begin position="22"/>
        <end position="474"/>
    </location>
</feature>
<feature type="transmembrane region" description="Helical" evidence="6">
    <location>
        <begin position="57"/>
        <end position="76"/>
    </location>
</feature>
<feature type="transmembrane region" description="Helical" evidence="6">
    <location>
        <begin position="447"/>
        <end position="469"/>
    </location>
</feature>
<keyword evidence="4 6" id="KW-1133">Transmembrane helix</keyword>
<dbReference type="PROSITE" id="PS50850">
    <property type="entry name" value="MFS"/>
    <property type="match status" value="1"/>
</dbReference>
<dbReference type="InterPro" id="IPR036259">
    <property type="entry name" value="MFS_trans_sf"/>
</dbReference>
<evidence type="ECO:0000256" key="2">
    <source>
        <dbReference type="ARBA" id="ARBA00022448"/>
    </source>
</evidence>
<feature type="transmembrane region" description="Helical" evidence="6">
    <location>
        <begin position="321"/>
        <end position="342"/>
    </location>
</feature>
<sequence>MTQAPDRAHLAAPESACRSALLVPALCYVVMITSMMQTAVVPLLPVIAVQLDVGTDAVGWTVTANLLAAAVCTPLLGYLADRHGPRRVMLAVLGAVLIGSVLCVAWNGLPALIAGRVLQGMSYALFPVGVAVVRGALGPHRVPMALGVMSGALSVGGGVGMIAAGLMYTEGSDYRRVFWMLLIITTTAMVVGWRVIPHIPGSGPRDGFDFWGVIGLAIGLPGLLLALTQGGTWGWLSVRTIGCAVTGALVLAGWYRHERRTTAPLVAPVLLTARLLAPAHVAAFLVGVAMFVQFLAIATFVQISRGEAGYGFNASVLETSLVYLLPGQLAGMAAAAVSGLVVRRFPADKVLTAACAVGVCGFVMLILAHDYTWQVITAVAVINVFVIVAYGALPSMLIGSSPPGSTGAVNGINAIARTFGSSLASALVAVLLATITIPGTSTPTELAYIVVFTVGGAAACAAGLVAVTARRFAKYKT</sequence>
<dbReference type="SUPFAM" id="SSF103473">
    <property type="entry name" value="MFS general substrate transporter"/>
    <property type="match status" value="1"/>
</dbReference>
<dbReference type="PANTHER" id="PTHR42718">
    <property type="entry name" value="MAJOR FACILITATOR SUPERFAMILY MULTIDRUG TRANSPORTER MFSC"/>
    <property type="match status" value="1"/>
</dbReference>
<feature type="transmembrane region" description="Helical" evidence="6">
    <location>
        <begin position="373"/>
        <end position="393"/>
    </location>
</feature>
<feature type="transmembrane region" description="Helical" evidence="6">
    <location>
        <begin position="177"/>
        <end position="196"/>
    </location>
</feature>
<keyword evidence="3 6" id="KW-0812">Transmembrane</keyword>
<dbReference type="InterPro" id="IPR011701">
    <property type="entry name" value="MFS"/>
</dbReference>
<evidence type="ECO:0000256" key="6">
    <source>
        <dbReference type="SAM" id="Phobius"/>
    </source>
</evidence>
<protein>
    <submittedName>
        <fullName evidence="8">MFS transporter</fullName>
    </submittedName>
</protein>
<dbReference type="InterPro" id="IPR020846">
    <property type="entry name" value="MFS_dom"/>
</dbReference>
<comment type="subcellular location">
    <subcellularLocation>
        <location evidence="1">Cell membrane</location>
        <topology evidence="1">Multi-pass membrane protein</topology>
    </subcellularLocation>
</comment>
<feature type="transmembrane region" description="Helical" evidence="6">
    <location>
        <begin position="208"/>
        <end position="227"/>
    </location>
</feature>
<dbReference type="Gene3D" id="1.20.1250.20">
    <property type="entry name" value="MFS general substrate transporter like domains"/>
    <property type="match status" value="1"/>
</dbReference>
<dbReference type="PANTHER" id="PTHR42718:SF9">
    <property type="entry name" value="MAJOR FACILITATOR SUPERFAMILY MULTIDRUG TRANSPORTER MFSC"/>
    <property type="match status" value="1"/>
</dbReference>
<name>A0A2S8JEG1_RHOOP</name>
<proteinExistence type="predicted"/>
<dbReference type="EMBL" id="PUIO01000007">
    <property type="protein sequence ID" value="PQP25448.1"/>
    <property type="molecule type" value="Genomic_DNA"/>
</dbReference>
<reference evidence="9" key="1">
    <citation type="submission" date="2018-02" db="EMBL/GenBank/DDBJ databases">
        <title>Draft genome sequencing of Rhodococcus opacus KU647198.</title>
        <authorList>
            <person name="Zheng B.-X."/>
        </authorList>
    </citation>
    <scope>NUCLEOTIDE SEQUENCE [LARGE SCALE GENOMIC DNA]</scope>
    <source>
        <strain evidence="9">04-OD7</strain>
    </source>
</reference>